<reference evidence="10" key="1">
    <citation type="submission" date="2016-11" db="EMBL/GenBank/DDBJ databases">
        <authorList>
            <person name="Varghese N."/>
            <person name="Submissions S."/>
        </authorList>
    </citation>
    <scope>NUCLEOTIDE SEQUENCE [LARGE SCALE GENOMIC DNA]</scope>
    <source>
        <strain evidence="10">DSM 26134</strain>
    </source>
</reference>
<keyword evidence="10" id="KW-1185">Reference proteome</keyword>
<feature type="chain" id="PRO_5013382549" description="chitinase" evidence="7">
    <location>
        <begin position="21"/>
        <end position="404"/>
    </location>
</feature>
<protein>
    <recommendedName>
        <fullName evidence="2">chitinase</fullName>
        <ecNumber evidence="2">3.2.1.14</ecNumber>
    </recommendedName>
</protein>
<keyword evidence="3 5" id="KW-0378">Hydrolase</keyword>
<name>A0A1M6V685_REIAG</name>
<dbReference type="SMART" id="SM00636">
    <property type="entry name" value="Glyco_18"/>
    <property type="match status" value="1"/>
</dbReference>
<dbReference type="NCBIfam" id="TIGR04183">
    <property type="entry name" value="Por_Secre_tail"/>
    <property type="match status" value="1"/>
</dbReference>
<dbReference type="InterPro" id="IPR001579">
    <property type="entry name" value="Glyco_hydro_18_chit_AS"/>
</dbReference>
<dbReference type="InterPro" id="IPR017853">
    <property type="entry name" value="GH"/>
</dbReference>
<dbReference type="AlphaFoldDB" id="A0A1M6V685"/>
<evidence type="ECO:0000256" key="3">
    <source>
        <dbReference type="ARBA" id="ARBA00022801"/>
    </source>
</evidence>
<sequence length="404" mass="45016">MKKAILFFSLTVFCITASIAQSSPSRVVGYIPTWVNFSALLHETDFSSYSHIMLAFANPDIDGNVSIGASEADVKRLIRKAHQSGCLVLMSIGGGSTTINDAWHENMKSSNRPRVIGNLIAFMQAHGFDGIDVDLEGDLVLSSAYPAFVRELDERLPETKLYTAAMATWSATNLQSETLDRYDFIGVMSYDQTGPWTPNAPGQHSSYENAVYDIDYWKNTKKLSADKVVLGLPFYGYNFESATQIRSMVYRDIVAQYEGAEALDQVDNIYYNGQPTIRAKSELALEQAGGVMIWEITQDVSYSDERSLLRTIHEVIEPVHQEILSTGLGVEVDSIYPNPTYDFLVLPELGADDTVTIVTLQGAHVWSGMADTERQIDVRSLSSGIYLVRIENNQRVKSLRFIKE</sequence>
<organism evidence="9 10">
    <name type="scientific">Reichenbachiella agariperforans</name>
    <dbReference type="NCBI Taxonomy" id="156994"/>
    <lineage>
        <taxon>Bacteria</taxon>
        <taxon>Pseudomonadati</taxon>
        <taxon>Bacteroidota</taxon>
        <taxon>Cytophagia</taxon>
        <taxon>Cytophagales</taxon>
        <taxon>Reichenbachiellaceae</taxon>
        <taxon>Reichenbachiella</taxon>
    </lineage>
</organism>
<dbReference type="EMBL" id="FRAA01000008">
    <property type="protein sequence ID" value="SHK76948.1"/>
    <property type="molecule type" value="Genomic_DNA"/>
</dbReference>
<evidence type="ECO:0000256" key="4">
    <source>
        <dbReference type="ARBA" id="ARBA00023295"/>
    </source>
</evidence>
<dbReference type="InterPro" id="IPR026444">
    <property type="entry name" value="Secre_tail"/>
</dbReference>
<dbReference type="PANTHER" id="PTHR11177">
    <property type="entry name" value="CHITINASE"/>
    <property type="match status" value="1"/>
</dbReference>
<feature type="domain" description="GH18" evidence="8">
    <location>
        <begin position="25"/>
        <end position="319"/>
    </location>
</feature>
<evidence type="ECO:0000256" key="1">
    <source>
        <dbReference type="ARBA" id="ARBA00000822"/>
    </source>
</evidence>
<evidence type="ECO:0000259" key="8">
    <source>
        <dbReference type="PROSITE" id="PS51910"/>
    </source>
</evidence>
<dbReference type="PROSITE" id="PS51910">
    <property type="entry name" value="GH18_2"/>
    <property type="match status" value="1"/>
</dbReference>
<dbReference type="PANTHER" id="PTHR11177:SF317">
    <property type="entry name" value="CHITINASE 12-RELATED"/>
    <property type="match status" value="1"/>
</dbReference>
<dbReference type="InterPro" id="IPR011583">
    <property type="entry name" value="Chitinase_II/V-like_cat"/>
</dbReference>
<feature type="signal peptide" evidence="7">
    <location>
        <begin position="1"/>
        <end position="20"/>
    </location>
</feature>
<dbReference type="EC" id="3.2.1.14" evidence="2"/>
<evidence type="ECO:0000256" key="2">
    <source>
        <dbReference type="ARBA" id="ARBA00012729"/>
    </source>
</evidence>
<evidence type="ECO:0000313" key="10">
    <source>
        <dbReference type="Proteomes" id="UP000184474"/>
    </source>
</evidence>
<accession>A0A1M6V685</accession>
<dbReference type="RefSeq" id="WP_073124712.1">
    <property type="nucleotide sequence ID" value="NZ_FRAA01000008.1"/>
</dbReference>
<comment type="similarity">
    <text evidence="6">Belongs to the glycosyl hydrolase 18 family.</text>
</comment>
<dbReference type="GO" id="GO:0005975">
    <property type="term" value="P:carbohydrate metabolic process"/>
    <property type="evidence" value="ECO:0007669"/>
    <property type="project" value="InterPro"/>
</dbReference>
<comment type="catalytic activity">
    <reaction evidence="1">
        <text>Random endo-hydrolysis of N-acetyl-beta-D-glucosaminide (1-&gt;4)-beta-linkages in chitin and chitodextrins.</text>
        <dbReference type="EC" id="3.2.1.14"/>
    </reaction>
</comment>
<dbReference type="InterPro" id="IPR050314">
    <property type="entry name" value="Glycosyl_Hydrlase_18"/>
</dbReference>
<evidence type="ECO:0000256" key="6">
    <source>
        <dbReference type="RuleBase" id="RU004453"/>
    </source>
</evidence>
<keyword evidence="7" id="KW-0732">Signal</keyword>
<dbReference type="InterPro" id="IPR001223">
    <property type="entry name" value="Glyco_hydro18_cat"/>
</dbReference>
<proteinExistence type="inferred from homology"/>
<evidence type="ECO:0000313" key="9">
    <source>
        <dbReference type="EMBL" id="SHK76948.1"/>
    </source>
</evidence>
<dbReference type="Gene3D" id="3.20.20.80">
    <property type="entry name" value="Glycosidases"/>
    <property type="match status" value="1"/>
</dbReference>
<dbReference type="GO" id="GO:0008843">
    <property type="term" value="F:endochitinase activity"/>
    <property type="evidence" value="ECO:0007669"/>
    <property type="project" value="UniProtKB-EC"/>
</dbReference>
<gene>
    <name evidence="9" type="ORF">SAMN04488028_108135</name>
</gene>
<dbReference type="Gene3D" id="3.40.5.30">
    <property type="entry name" value="(Trans)glycosidases - domain 2"/>
    <property type="match status" value="1"/>
</dbReference>
<dbReference type="GO" id="GO:0006032">
    <property type="term" value="P:chitin catabolic process"/>
    <property type="evidence" value="ECO:0007669"/>
    <property type="project" value="TreeGrafter"/>
</dbReference>
<dbReference type="SUPFAM" id="SSF51445">
    <property type="entry name" value="(Trans)glycosidases"/>
    <property type="match status" value="1"/>
</dbReference>
<dbReference type="GO" id="GO:0008061">
    <property type="term" value="F:chitin binding"/>
    <property type="evidence" value="ECO:0007669"/>
    <property type="project" value="InterPro"/>
</dbReference>
<dbReference type="STRING" id="156994.SAMN04488028_108135"/>
<evidence type="ECO:0000256" key="7">
    <source>
        <dbReference type="SAM" id="SignalP"/>
    </source>
</evidence>
<dbReference type="Proteomes" id="UP000184474">
    <property type="component" value="Unassembled WGS sequence"/>
</dbReference>
<keyword evidence="4 5" id="KW-0326">Glycosidase</keyword>
<dbReference type="Pfam" id="PF18962">
    <property type="entry name" value="Por_Secre_tail"/>
    <property type="match status" value="1"/>
</dbReference>
<dbReference type="GO" id="GO:0005576">
    <property type="term" value="C:extracellular region"/>
    <property type="evidence" value="ECO:0007669"/>
    <property type="project" value="TreeGrafter"/>
</dbReference>
<dbReference type="PROSITE" id="PS01095">
    <property type="entry name" value="GH18_1"/>
    <property type="match status" value="1"/>
</dbReference>
<evidence type="ECO:0000256" key="5">
    <source>
        <dbReference type="RuleBase" id="RU000489"/>
    </source>
</evidence>
<dbReference type="Pfam" id="PF00704">
    <property type="entry name" value="Glyco_hydro_18"/>
    <property type="match status" value="1"/>
</dbReference>